<dbReference type="PROSITE" id="PS51318">
    <property type="entry name" value="TAT"/>
    <property type="match status" value="1"/>
</dbReference>
<dbReference type="Pfam" id="PF03055">
    <property type="entry name" value="RPE65"/>
    <property type="match status" value="1"/>
</dbReference>
<comment type="similarity">
    <text evidence="2">Belongs to the carotenoid oxygenase family.</text>
</comment>
<organism evidence="6 7">
    <name type="scientific">Undibacterium danionis</name>
    <dbReference type="NCBI Taxonomy" id="1812100"/>
    <lineage>
        <taxon>Bacteria</taxon>
        <taxon>Pseudomonadati</taxon>
        <taxon>Pseudomonadota</taxon>
        <taxon>Betaproteobacteria</taxon>
        <taxon>Burkholderiales</taxon>
        <taxon>Oxalobacteraceae</taxon>
        <taxon>Undibacterium</taxon>
    </lineage>
</organism>
<comment type="caution">
    <text evidence="6">The sequence shown here is derived from an EMBL/GenBank/DDBJ whole genome shotgun (WGS) entry which is preliminary data.</text>
</comment>
<protein>
    <submittedName>
        <fullName evidence="6">Carotenoid oxygenase family protein</fullName>
    </submittedName>
</protein>
<keyword evidence="5" id="KW-0408">Iron</keyword>
<name>A0ABV6IC00_9BURK</name>
<comment type="cofactor">
    <cofactor evidence="1">
        <name>Fe(2+)</name>
        <dbReference type="ChEBI" id="CHEBI:29033"/>
    </cofactor>
</comment>
<evidence type="ECO:0000256" key="4">
    <source>
        <dbReference type="ARBA" id="ARBA00023002"/>
    </source>
</evidence>
<dbReference type="EMBL" id="JBHLXJ010000007">
    <property type="protein sequence ID" value="MFC0349355.1"/>
    <property type="molecule type" value="Genomic_DNA"/>
</dbReference>
<keyword evidence="4" id="KW-0560">Oxidoreductase</keyword>
<keyword evidence="7" id="KW-1185">Reference proteome</keyword>
<proteinExistence type="inferred from homology"/>
<evidence type="ECO:0000313" key="7">
    <source>
        <dbReference type="Proteomes" id="UP001589844"/>
    </source>
</evidence>
<dbReference type="InterPro" id="IPR006311">
    <property type="entry name" value="TAT_signal"/>
</dbReference>
<dbReference type="PANTHER" id="PTHR10543">
    <property type="entry name" value="BETA-CAROTENE DIOXYGENASE"/>
    <property type="match status" value="1"/>
</dbReference>
<dbReference type="RefSeq" id="WP_390210923.1">
    <property type="nucleotide sequence ID" value="NZ_JBHLXJ010000007.1"/>
</dbReference>
<gene>
    <name evidence="6" type="ORF">ACFFJH_06020</name>
</gene>
<dbReference type="Proteomes" id="UP001589844">
    <property type="component" value="Unassembled WGS sequence"/>
</dbReference>
<reference evidence="6 7" key="1">
    <citation type="submission" date="2024-09" db="EMBL/GenBank/DDBJ databases">
        <authorList>
            <person name="Sun Q."/>
            <person name="Mori K."/>
        </authorList>
    </citation>
    <scope>NUCLEOTIDE SEQUENCE [LARGE SCALE GENOMIC DNA]</scope>
    <source>
        <strain evidence="6 7">CCM 8677</strain>
    </source>
</reference>
<evidence type="ECO:0000256" key="2">
    <source>
        <dbReference type="ARBA" id="ARBA00006787"/>
    </source>
</evidence>
<dbReference type="PANTHER" id="PTHR10543:SF89">
    <property type="entry name" value="CAROTENOID 9,10(9',10')-CLEAVAGE DIOXYGENASE 1"/>
    <property type="match status" value="1"/>
</dbReference>
<keyword evidence="3" id="KW-0479">Metal-binding</keyword>
<sequence>MNRRHFLQSMGTALATTAATASLPSWARQADAVNSHYRRAPELFKTNPKLTCLRGFQGQDISCDAAWIEGKLPADLRGDFYRNGPGLFERGGQRYHHWFDGDGLVHAWRFGDNGVSHQARFVRTKKFVAEQQAGEFLVPAFGTAIEPKIPLRTSDTMNTANTNVIRMDGRLLALWEGGSAHAMDAQTLTTQGAVTWAPELAGMPFSAHPKMEADGSLWNFGTMMGKLILYQFSPQGKLLKHHIMNAPRSAMVHDFAISQKHMIFLFAPIHLNMDAVRSGKSMVQAMEWQAKESVKIMIVEKADFSRFRLLEIPALMVFHFGNAWEENNVIHVDFVKSDNLDNFNDWMPKIMRGEDVISEPSTPAFLKIDLNRNKVSLTERSENLEFPRVDPRVVGQRNRYLYYPVAVEKNTNNTLNGVMRLDQESGKTDSFNFGSDCRLEEHVVVSKAGSTKEGEAWLVGVGFDIPRQTSFASVFDAQNLAAGPVALAHLPYWLPHCFHGNFYSKA</sequence>
<evidence type="ECO:0000256" key="1">
    <source>
        <dbReference type="ARBA" id="ARBA00001954"/>
    </source>
</evidence>
<dbReference type="InterPro" id="IPR004294">
    <property type="entry name" value="Carotenoid_Oase"/>
</dbReference>
<evidence type="ECO:0000256" key="5">
    <source>
        <dbReference type="ARBA" id="ARBA00023004"/>
    </source>
</evidence>
<evidence type="ECO:0000256" key="3">
    <source>
        <dbReference type="ARBA" id="ARBA00022723"/>
    </source>
</evidence>
<evidence type="ECO:0000313" key="6">
    <source>
        <dbReference type="EMBL" id="MFC0349355.1"/>
    </source>
</evidence>
<accession>A0ABV6IC00</accession>